<dbReference type="Proteomes" id="UP001652680">
    <property type="component" value="Unassembled WGS sequence"/>
</dbReference>
<reference evidence="4" key="2">
    <citation type="submission" date="2025-04" db="UniProtKB">
        <authorList>
            <consortium name="RefSeq"/>
        </authorList>
    </citation>
    <scope>IDENTIFICATION</scope>
</reference>
<organism evidence="4">
    <name type="scientific">Drosophila rhopaloa</name>
    <name type="common">Fruit fly</name>
    <dbReference type="NCBI Taxonomy" id="1041015"/>
    <lineage>
        <taxon>Eukaryota</taxon>
        <taxon>Metazoa</taxon>
        <taxon>Ecdysozoa</taxon>
        <taxon>Arthropoda</taxon>
        <taxon>Hexapoda</taxon>
        <taxon>Insecta</taxon>
        <taxon>Pterygota</taxon>
        <taxon>Neoptera</taxon>
        <taxon>Endopterygota</taxon>
        <taxon>Diptera</taxon>
        <taxon>Brachycera</taxon>
        <taxon>Muscomorpha</taxon>
        <taxon>Ephydroidea</taxon>
        <taxon>Drosophilidae</taxon>
        <taxon>Drosophila</taxon>
        <taxon>Sophophora</taxon>
    </lineage>
</organism>
<dbReference type="PANTHER" id="PTHR47154:SF2">
    <property type="entry name" value="G-PROTEIN COUPLED RECEPTOR MTH-RELATED"/>
    <property type="match status" value="1"/>
</dbReference>
<dbReference type="GO" id="GO:0008528">
    <property type="term" value="F:G protein-coupled peptide receptor activity"/>
    <property type="evidence" value="ECO:0007669"/>
    <property type="project" value="TreeGrafter"/>
</dbReference>
<evidence type="ECO:0000256" key="1">
    <source>
        <dbReference type="SAM" id="Phobius"/>
    </source>
</evidence>
<dbReference type="GO" id="GO:0005886">
    <property type="term" value="C:plasma membrane"/>
    <property type="evidence" value="ECO:0007669"/>
    <property type="project" value="TreeGrafter"/>
</dbReference>
<reference evidence="3" key="1">
    <citation type="journal article" date="2021" name="Elife">
        <title>Highly contiguous assemblies of 101 drosophilid genomes.</title>
        <authorList>
            <person name="Kim B.Y."/>
            <person name="Wang J.R."/>
            <person name="Miller D.E."/>
            <person name="Barmina O."/>
            <person name="Delaney E."/>
            <person name="Thompson A."/>
            <person name="Comeault A.A."/>
            <person name="Peede D."/>
            <person name="D'Agostino E.R."/>
            <person name="Pelaez J."/>
            <person name="Aguilar J.M."/>
            <person name="Haji D."/>
            <person name="Matsunaga T."/>
            <person name="Armstrong E.E."/>
            <person name="Zych M."/>
            <person name="Ogawa Y."/>
            <person name="Stamenkovic-Radak M."/>
            <person name="Jelic M."/>
            <person name="Veselinovic M.S."/>
            <person name="Tanaskovic M."/>
            <person name="Eric P."/>
            <person name="Gao J.J."/>
            <person name="Katoh T.K."/>
            <person name="Toda M.J."/>
            <person name="Watabe H."/>
            <person name="Watada M."/>
            <person name="Davis J.S."/>
            <person name="Moyle L.C."/>
            <person name="Manoli G."/>
            <person name="Bertolini E."/>
            <person name="Kostal V."/>
            <person name="Hawley R.S."/>
            <person name="Takahashi A."/>
            <person name="Jones C.D."/>
            <person name="Price D.K."/>
            <person name="Whiteman N."/>
            <person name="Kopp A."/>
            <person name="Matute D.R."/>
            <person name="Petrov D.A."/>
        </authorList>
    </citation>
    <scope>NUCLEOTIDE SEQUENCE [LARGE SCALE GENOMIC DNA]</scope>
</reference>
<dbReference type="GeneID" id="108043531"/>
<dbReference type="EnsemblMetazoa" id="XM_017122279.1">
    <property type="protein sequence ID" value="XP_016977768.1"/>
    <property type="gene ID" value="LOC108043531"/>
</dbReference>
<accession>A0A6P4ERT0</accession>
<dbReference type="RefSeq" id="XP_016977768.1">
    <property type="nucleotide sequence ID" value="XM_017122279.1"/>
</dbReference>
<evidence type="ECO:0000313" key="4">
    <source>
        <dbReference type="RefSeq" id="XP_016977768.1"/>
    </source>
</evidence>
<dbReference type="PANTHER" id="PTHR47154">
    <property type="entry name" value="G-PROTEIN COUPLED RECEPTOR MTH-RELATED"/>
    <property type="match status" value="1"/>
</dbReference>
<protein>
    <submittedName>
        <fullName evidence="4">Probable G-protein coupled receptor Mth-like 7</fullName>
    </submittedName>
</protein>
<proteinExistence type="predicted"/>
<feature type="transmembrane region" description="Helical" evidence="1">
    <location>
        <begin position="43"/>
        <end position="63"/>
    </location>
</feature>
<dbReference type="AlphaFoldDB" id="A0A6P4ERT0"/>
<name>A0A6P4ERT0_DRORH</name>
<reference evidence="2" key="3">
    <citation type="submission" date="2025-05" db="UniProtKB">
        <authorList>
            <consortium name="EnsemblMetazoa"/>
        </authorList>
    </citation>
    <scope>IDENTIFICATION</scope>
</reference>
<evidence type="ECO:0000313" key="3">
    <source>
        <dbReference type="Proteomes" id="UP001652680"/>
    </source>
</evidence>
<keyword evidence="1" id="KW-0472">Membrane</keyword>
<dbReference type="OrthoDB" id="7871604at2759"/>
<dbReference type="InterPro" id="IPR051384">
    <property type="entry name" value="Mth_GPCR"/>
</dbReference>
<keyword evidence="1" id="KW-0812">Transmembrane</keyword>
<keyword evidence="1" id="KW-1133">Transmembrane helix</keyword>
<keyword evidence="3" id="KW-1185">Reference proteome</keyword>
<evidence type="ECO:0000313" key="2">
    <source>
        <dbReference type="EnsemblMetazoa" id="XP_016977768.1"/>
    </source>
</evidence>
<feature type="transmembrane region" description="Helical" evidence="1">
    <location>
        <begin position="69"/>
        <end position="90"/>
    </location>
</feature>
<sequence length="107" mass="12369">MFSLTVVNIKKVKTELNSFKQQEESTTTCLNFDTQTFLQFMRISVMMGLIWILLIIFDIVYYYGFSSPVMIVVGYVHNLNGVIVFVVLVLKRNTLNMLMDSKDKEIG</sequence>
<gene>
    <name evidence="4" type="primary">LOC108043531</name>
    <name evidence="2" type="synonym">108043531</name>
</gene>